<dbReference type="Pfam" id="PF00085">
    <property type="entry name" value="Thioredoxin"/>
    <property type="match status" value="1"/>
</dbReference>
<protein>
    <submittedName>
        <fullName evidence="4">Putative thioredoxin</fullName>
    </submittedName>
</protein>
<keyword evidence="5" id="KW-1185">Reference proteome</keyword>
<evidence type="ECO:0000313" key="4">
    <source>
        <dbReference type="EMBL" id="EEN83252.1"/>
    </source>
</evidence>
<evidence type="ECO:0000313" key="5">
    <source>
        <dbReference type="Proteomes" id="UP000004295"/>
    </source>
</evidence>
<dbReference type="Gene3D" id="3.40.30.10">
    <property type="entry name" value="Glutaredoxin"/>
    <property type="match status" value="1"/>
</dbReference>
<dbReference type="CDD" id="cd02947">
    <property type="entry name" value="TRX_family"/>
    <property type="match status" value="1"/>
</dbReference>
<dbReference type="PRINTS" id="PR00421">
    <property type="entry name" value="THIOREDOXIN"/>
</dbReference>
<organism evidence="4 5">
    <name type="scientific">Porphyromonas endodontalis (strain ATCC 35406 / DSM 24491 / JCM 8526 / CCUG 16442 / BCRC 14492 / NCTC 13058 / HG 370)</name>
    <name type="common">Bacteroides endodontalis</name>
    <dbReference type="NCBI Taxonomy" id="553175"/>
    <lineage>
        <taxon>Bacteria</taxon>
        <taxon>Pseudomonadati</taxon>
        <taxon>Bacteroidota</taxon>
        <taxon>Bacteroidia</taxon>
        <taxon>Bacteroidales</taxon>
        <taxon>Porphyromonadaceae</taxon>
        <taxon>Porphyromonas</taxon>
    </lineage>
</organism>
<dbReference type="SMR" id="C3J9C1"/>
<comment type="caution">
    <text evidence="4">The sequence shown here is derived from an EMBL/GenBank/DDBJ whole genome shotgun (WGS) entry which is preliminary data.</text>
</comment>
<dbReference type="eggNOG" id="COG3118">
    <property type="taxonomic scope" value="Bacteria"/>
</dbReference>
<evidence type="ECO:0000259" key="3">
    <source>
        <dbReference type="PROSITE" id="PS51352"/>
    </source>
</evidence>
<dbReference type="EMBL" id="ACNN01000012">
    <property type="protein sequence ID" value="EEN83252.1"/>
    <property type="molecule type" value="Genomic_DNA"/>
</dbReference>
<keyword evidence="2" id="KW-0732">Signal</keyword>
<feature type="domain" description="Thioredoxin" evidence="3">
    <location>
        <begin position="34"/>
        <end position="160"/>
    </location>
</feature>
<dbReference type="InterPro" id="IPR013766">
    <property type="entry name" value="Thioredoxin_domain"/>
</dbReference>
<dbReference type="PANTHER" id="PTHR43601">
    <property type="entry name" value="THIOREDOXIN, MITOCHONDRIAL"/>
    <property type="match status" value="1"/>
</dbReference>
<keyword evidence="1" id="KW-0676">Redox-active center</keyword>
<evidence type="ECO:0000256" key="2">
    <source>
        <dbReference type="SAM" id="SignalP"/>
    </source>
</evidence>
<dbReference type="PROSITE" id="PS51352">
    <property type="entry name" value="THIOREDOXIN_2"/>
    <property type="match status" value="1"/>
</dbReference>
<dbReference type="GeneID" id="93366412"/>
<proteinExistence type="predicted"/>
<dbReference type="AlphaFoldDB" id="C3J9C1"/>
<evidence type="ECO:0000256" key="1">
    <source>
        <dbReference type="ARBA" id="ARBA00023284"/>
    </source>
</evidence>
<gene>
    <name evidence="4" type="primary">trxA</name>
    <name evidence="4" type="ORF">POREN0001_1062</name>
</gene>
<dbReference type="SUPFAM" id="SSF52833">
    <property type="entry name" value="Thioredoxin-like"/>
    <property type="match status" value="1"/>
</dbReference>
<dbReference type="PANTHER" id="PTHR43601:SF3">
    <property type="entry name" value="THIOREDOXIN, MITOCHONDRIAL"/>
    <property type="match status" value="1"/>
</dbReference>
<dbReference type="PROSITE" id="PS00194">
    <property type="entry name" value="THIOREDOXIN_1"/>
    <property type="match status" value="1"/>
</dbReference>
<accession>C3J9C1</accession>
<dbReference type="Proteomes" id="UP000004295">
    <property type="component" value="Unassembled WGS sequence"/>
</dbReference>
<dbReference type="RefSeq" id="WP_004332880.1">
    <property type="nucleotide sequence ID" value="NZ_ACNN01000012.1"/>
</dbReference>
<name>C3J9C1_POREA</name>
<dbReference type="STRING" id="553175.POREN0001_1062"/>
<dbReference type="GO" id="GO:0045454">
    <property type="term" value="P:cell redox homeostasis"/>
    <property type="evidence" value="ECO:0007669"/>
    <property type="project" value="TreeGrafter"/>
</dbReference>
<dbReference type="InterPro" id="IPR036249">
    <property type="entry name" value="Thioredoxin-like_sf"/>
</dbReference>
<feature type="signal peptide" evidence="2">
    <location>
        <begin position="1"/>
        <end position="26"/>
    </location>
</feature>
<sequence>MKLLRHSLFRVLLLSATMFVGVATQASCQSKSKKQTTQEASHSNVMVIDAKYMKEHIYDFEKNPTEFVYKGDKPAIIDFYADWCGPCRQLAPKLERIVAESEGKVLLYKVNVDKDEVLAAHFGVKSIPMVLFVPTKGMPIQTLGNIPEGTINEYIQEIISKSKE</sequence>
<dbReference type="InterPro" id="IPR017937">
    <property type="entry name" value="Thioredoxin_CS"/>
</dbReference>
<feature type="chain" id="PRO_5002927911" evidence="2">
    <location>
        <begin position="27"/>
        <end position="164"/>
    </location>
</feature>
<reference evidence="4 5" key="1">
    <citation type="submission" date="2009-04" db="EMBL/GenBank/DDBJ databases">
        <authorList>
            <person name="Sebastian Y."/>
            <person name="Madupu R."/>
            <person name="Durkin A.S."/>
            <person name="Torralba M."/>
            <person name="Methe B."/>
            <person name="Sutton G.G."/>
            <person name="Strausberg R.L."/>
            <person name="Nelson K.E."/>
        </authorList>
    </citation>
    <scope>NUCLEOTIDE SEQUENCE [LARGE SCALE GENOMIC DNA]</scope>
    <source>
        <strain evidence="5">ATCC 35406 / BCRC 14492 / JCM 8526 / NCTC 13058 / HG 370</strain>
    </source>
</reference>